<keyword evidence="4" id="KW-1133">Transmembrane helix</keyword>
<sequence length="267" mass="29884">MSATPLLTDQMRAATKSDHDKSDKLVNLKLALVLTSPALYGEALGLFLPVFETMESIIDRNSKHPQIGKLHPMMDILRRTPGFRSDLEYYLPGDRRQELEKAWKNGENAVIKEYVEHLEKLEKEDPVRVLAYAYHLNGGVLAGGQIISRMVRKAMGLPNNQEEGVMVFKVKDEASMSNKGVFQKVKSIFNEELELSAESKQALIQEGKEVFRLNNALVSTVKGTQAWDQAADAFTKKILLICCVILACYFAWHVFALGSGGILQHGY</sequence>
<keyword evidence="2" id="KW-0479">Metal-binding</keyword>
<dbReference type="PANTHER" id="PTHR10720">
    <property type="entry name" value="HEME OXYGENASE"/>
    <property type="match status" value="1"/>
</dbReference>
<dbReference type="InterPro" id="IPR016053">
    <property type="entry name" value="Haem_Oase-like"/>
</dbReference>
<dbReference type="GO" id="GO:0046872">
    <property type="term" value="F:metal ion binding"/>
    <property type="evidence" value="ECO:0007669"/>
    <property type="project" value="UniProtKB-KW"/>
</dbReference>
<dbReference type="InterPro" id="IPR016084">
    <property type="entry name" value="Haem_Oase-like_multi-hlx"/>
</dbReference>
<comment type="caution">
    <text evidence="5">The sequence shown here is derived from an EMBL/GenBank/DDBJ whole genome shotgun (WGS) entry which is preliminary data.</text>
</comment>
<evidence type="ECO:0000256" key="3">
    <source>
        <dbReference type="ARBA" id="ARBA00023004"/>
    </source>
</evidence>
<dbReference type="Pfam" id="PF01126">
    <property type="entry name" value="Heme_oxygenase"/>
    <property type="match status" value="1"/>
</dbReference>
<dbReference type="Gene3D" id="1.20.910.10">
    <property type="entry name" value="Heme oxygenase-like"/>
    <property type="match status" value="1"/>
</dbReference>
<dbReference type="GO" id="GO:0006788">
    <property type="term" value="P:heme oxidation"/>
    <property type="evidence" value="ECO:0007669"/>
    <property type="project" value="InterPro"/>
</dbReference>
<accession>A0A9N8DC21</accession>
<keyword evidence="4" id="KW-0812">Transmembrane</keyword>
<dbReference type="EMBL" id="CAICTM010000025">
    <property type="protein sequence ID" value="CAB9497735.1"/>
    <property type="molecule type" value="Genomic_DNA"/>
</dbReference>
<keyword evidence="4" id="KW-0472">Membrane</keyword>
<proteinExistence type="predicted"/>
<evidence type="ECO:0000256" key="2">
    <source>
        <dbReference type="ARBA" id="ARBA00022723"/>
    </source>
</evidence>
<evidence type="ECO:0000256" key="1">
    <source>
        <dbReference type="ARBA" id="ARBA00022617"/>
    </source>
</evidence>
<evidence type="ECO:0000313" key="5">
    <source>
        <dbReference type="EMBL" id="CAB9497735.1"/>
    </source>
</evidence>
<dbReference type="GO" id="GO:0004392">
    <property type="term" value="F:heme oxygenase (decyclizing) activity"/>
    <property type="evidence" value="ECO:0007669"/>
    <property type="project" value="InterPro"/>
</dbReference>
<feature type="transmembrane region" description="Helical" evidence="4">
    <location>
        <begin position="238"/>
        <end position="263"/>
    </location>
</feature>
<dbReference type="InterPro" id="IPR002051">
    <property type="entry name" value="Haem_Oase"/>
</dbReference>
<dbReference type="Proteomes" id="UP001153069">
    <property type="component" value="Unassembled WGS sequence"/>
</dbReference>
<dbReference type="PANTHER" id="PTHR10720:SF0">
    <property type="entry name" value="HEME OXYGENASE"/>
    <property type="match status" value="1"/>
</dbReference>
<keyword evidence="6" id="KW-1185">Reference proteome</keyword>
<gene>
    <name evidence="5" type="ORF">SEMRO_25_G016790.1</name>
</gene>
<keyword evidence="1" id="KW-0349">Heme</keyword>
<dbReference type="CDD" id="cd19165">
    <property type="entry name" value="HemeO"/>
    <property type="match status" value="1"/>
</dbReference>
<reference evidence="5" key="1">
    <citation type="submission" date="2020-06" db="EMBL/GenBank/DDBJ databases">
        <authorList>
            <consortium name="Plant Systems Biology data submission"/>
        </authorList>
    </citation>
    <scope>NUCLEOTIDE SEQUENCE</scope>
    <source>
        <strain evidence="5">D6</strain>
    </source>
</reference>
<dbReference type="OrthoDB" id="652091at2759"/>
<evidence type="ECO:0000256" key="4">
    <source>
        <dbReference type="SAM" id="Phobius"/>
    </source>
</evidence>
<name>A0A9N8DC21_9STRA</name>
<dbReference type="SUPFAM" id="SSF48613">
    <property type="entry name" value="Heme oxygenase-like"/>
    <property type="match status" value="1"/>
</dbReference>
<protein>
    <submittedName>
        <fullName evidence="5">Heme oxygenase 2</fullName>
    </submittedName>
</protein>
<evidence type="ECO:0000313" key="6">
    <source>
        <dbReference type="Proteomes" id="UP001153069"/>
    </source>
</evidence>
<keyword evidence="3" id="KW-0408">Iron</keyword>
<dbReference type="AlphaFoldDB" id="A0A9N8DC21"/>
<organism evidence="5 6">
    <name type="scientific">Seminavis robusta</name>
    <dbReference type="NCBI Taxonomy" id="568900"/>
    <lineage>
        <taxon>Eukaryota</taxon>
        <taxon>Sar</taxon>
        <taxon>Stramenopiles</taxon>
        <taxon>Ochrophyta</taxon>
        <taxon>Bacillariophyta</taxon>
        <taxon>Bacillariophyceae</taxon>
        <taxon>Bacillariophycidae</taxon>
        <taxon>Naviculales</taxon>
        <taxon>Naviculaceae</taxon>
        <taxon>Seminavis</taxon>
    </lineage>
</organism>